<gene>
    <name evidence="1" type="ORF">TE42_01030</name>
</gene>
<dbReference type="Proteomes" id="UP000035067">
    <property type="component" value="Unassembled WGS sequence"/>
</dbReference>
<accession>A0A0G2IX14</accession>
<evidence type="ECO:0000313" key="1">
    <source>
        <dbReference type="EMBL" id="KKZ13237.1"/>
    </source>
</evidence>
<name>A0A0G2IX14_9SYNE</name>
<proteinExistence type="predicted"/>
<comment type="caution">
    <text evidence="1">The sequence shown here is derived from an EMBL/GenBank/DDBJ whole genome shotgun (WGS) entry which is preliminary data.</text>
</comment>
<protein>
    <submittedName>
        <fullName evidence="1">Uncharacterized protein</fullName>
    </submittedName>
</protein>
<reference evidence="1 2" key="1">
    <citation type="submission" date="2015-01" db="EMBL/GenBank/DDBJ databases">
        <title>Lifestyle Evolution in Cyanobacterial Symbionts of Sponges.</title>
        <authorList>
            <person name="Burgsdorf I."/>
            <person name="Slaby B.M."/>
            <person name="Handley K.M."/>
            <person name="Haber M."/>
            <person name="Blom J."/>
            <person name="Marshall C.W."/>
            <person name="Gilbert J.A."/>
            <person name="Hentschel U."/>
            <person name="Steindler L."/>
        </authorList>
    </citation>
    <scope>NUCLEOTIDE SEQUENCE [LARGE SCALE GENOMIC DNA]</scope>
    <source>
        <strain evidence="1">SP3</strain>
    </source>
</reference>
<evidence type="ECO:0000313" key="2">
    <source>
        <dbReference type="Proteomes" id="UP000035067"/>
    </source>
</evidence>
<dbReference type="AlphaFoldDB" id="A0A0G2IX14"/>
<dbReference type="EMBL" id="JXQG01000003">
    <property type="protein sequence ID" value="KKZ13237.1"/>
    <property type="molecule type" value="Genomic_DNA"/>
</dbReference>
<organism evidence="1 2">
    <name type="scientific">Candidatus Synechococcus spongiarum SP3</name>
    <dbReference type="NCBI Taxonomy" id="1604020"/>
    <lineage>
        <taxon>Bacteria</taxon>
        <taxon>Bacillati</taxon>
        <taxon>Cyanobacteriota</taxon>
        <taxon>Cyanophyceae</taxon>
        <taxon>Synechococcales</taxon>
        <taxon>Synechococcaceae</taxon>
        <taxon>Synechococcus</taxon>
    </lineage>
</organism>
<sequence length="71" mass="8035">MRDDLKASETRQREDMRKLRSDVKELGSRLDRLVESLLASLRTVVGRMSACLIRSGEMAAAESRLLHFCAV</sequence>